<proteinExistence type="predicted"/>
<organism evidence="2 3">
    <name type="scientific">Theobroma cacao</name>
    <name type="common">Cacao</name>
    <name type="synonym">Cocoa</name>
    <dbReference type="NCBI Taxonomy" id="3641"/>
    <lineage>
        <taxon>Eukaryota</taxon>
        <taxon>Viridiplantae</taxon>
        <taxon>Streptophyta</taxon>
        <taxon>Embryophyta</taxon>
        <taxon>Tracheophyta</taxon>
        <taxon>Spermatophyta</taxon>
        <taxon>Magnoliopsida</taxon>
        <taxon>eudicotyledons</taxon>
        <taxon>Gunneridae</taxon>
        <taxon>Pentapetalae</taxon>
        <taxon>rosids</taxon>
        <taxon>malvids</taxon>
        <taxon>Malvales</taxon>
        <taxon>Malvaceae</taxon>
        <taxon>Byttnerioideae</taxon>
        <taxon>Theobroma</taxon>
    </lineage>
</organism>
<dbReference type="Proteomes" id="UP000026915">
    <property type="component" value="Chromosome 4"/>
</dbReference>
<gene>
    <name evidence="2" type="ORF">TCM_018740</name>
</gene>
<accession>A0A061EF77</accession>
<dbReference type="InParanoid" id="A0A061EF77"/>
<keyword evidence="3" id="KW-1185">Reference proteome</keyword>
<protein>
    <submittedName>
        <fullName evidence="2">Uncharacterized protein</fullName>
    </submittedName>
</protein>
<evidence type="ECO:0000313" key="3">
    <source>
        <dbReference type="Proteomes" id="UP000026915"/>
    </source>
</evidence>
<dbReference type="EMBL" id="CM001882">
    <property type="protein sequence ID" value="EOY03645.1"/>
    <property type="molecule type" value="Genomic_DNA"/>
</dbReference>
<evidence type="ECO:0000313" key="2">
    <source>
        <dbReference type="EMBL" id="EOY03645.1"/>
    </source>
</evidence>
<dbReference type="HOGENOM" id="CLU_2337780_0_0_1"/>
<keyword evidence="1" id="KW-0812">Transmembrane</keyword>
<evidence type="ECO:0000256" key="1">
    <source>
        <dbReference type="SAM" id="Phobius"/>
    </source>
</evidence>
<sequence length="98" mass="11285">MMVRVFHALWVLKSWRVFPKFLWWVLGIVLLSLVPTQISIFNCEKIAIQPSVVALCNCSIHFSCLFESKEGKGGCFVWVLPKGDEYIFYSSIGVEHFL</sequence>
<dbReference type="AlphaFoldDB" id="A0A061EF77"/>
<keyword evidence="1" id="KW-0472">Membrane</keyword>
<feature type="transmembrane region" description="Helical" evidence="1">
    <location>
        <begin position="21"/>
        <end position="41"/>
    </location>
</feature>
<name>A0A061EF77_THECC</name>
<keyword evidence="1" id="KW-1133">Transmembrane helix</keyword>
<dbReference type="Gramene" id="EOY03645">
    <property type="protein sequence ID" value="EOY03645"/>
    <property type="gene ID" value="TCM_018740"/>
</dbReference>
<reference evidence="2 3" key="1">
    <citation type="journal article" date="2013" name="Genome Biol.">
        <title>The genome sequence of the most widely cultivated cacao type and its use to identify candidate genes regulating pod color.</title>
        <authorList>
            <person name="Motamayor J.C."/>
            <person name="Mockaitis K."/>
            <person name="Schmutz J."/>
            <person name="Haiminen N."/>
            <person name="Iii D.L."/>
            <person name="Cornejo O."/>
            <person name="Findley S.D."/>
            <person name="Zheng P."/>
            <person name="Utro F."/>
            <person name="Royaert S."/>
            <person name="Saski C."/>
            <person name="Jenkins J."/>
            <person name="Podicheti R."/>
            <person name="Zhao M."/>
            <person name="Scheffler B.E."/>
            <person name="Stack J.C."/>
            <person name="Feltus F.A."/>
            <person name="Mustiga G.M."/>
            <person name="Amores F."/>
            <person name="Phillips W."/>
            <person name="Marelli J.P."/>
            <person name="May G.D."/>
            <person name="Shapiro H."/>
            <person name="Ma J."/>
            <person name="Bustamante C.D."/>
            <person name="Schnell R.J."/>
            <person name="Main D."/>
            <person name="Gilbert D."/>
            <person name="Parida L."/>
            <person name="Kuhn D.N."/>
        </authorList>
    </citation>
    <scope>NUCLEOTIDE SEQUENCE [LARGE SCALE GENOMIC DNA]</scope>
    <source>
        <strain evidence="3">cv. Matina 1-6</strain>
    </source>
</reference>